<dbReference type="Gene3D" id="3.40.50.12090">
    <property type="match status" value="2"/>
</dbReference>
<organism evidence="1 2">
    <name type="scientific">Raoultibacter massiliensis</name>
    <dbReference type="NCBI Taxonomy" id="1852371"/>
    <lineage>
        <taxon>Bacteria</taxon>
        <taxon>Bacillati</taxon>
        <taxon>Actinomycetota</taxon>
        <taxon>Coriobacteriia</taxon>
        <taxon>Eggerthellales</taxon>
        <taxon>Eggerthellaceae</taxon>
        <taxon>Raoultibacter</taxon>
    </lineage>
</organism>
<dbReference type="PANTHER" id="PTHR30032:SF8">
    <property type="entry name" value="GERMINATION-SPECIFIC N-ACETYLMURAMOYL-L-ALANINE AMIDASE"/>
    <property type="match status" value="1"/>
</dbReference>
<reference evidence="1 2" key="1">
    <citation type="submission" date="2024-04" db="EMBL/GenBank/DDBJ databases">
        <title>Human intestinal bacterial collection.</title>
        <authorList>
            <person name="Pauvert C."/>
            <person name="Hitch T.C.A."/>
            <person name="Clavel T."/>
        </authorList>
    </citation>
    <scope>NUCLEOTIDE SEQUENCE [LARGE SCALE GENOMIC DNA]</scope>
    <source>
        <strain evidence="1 2">CLA-KB-H42</strain>
    </source>
</reference>
<accession>A0ABV1JCU0</accession>
<comment type="caution">
    <text evidence="1">The sequence shown here is derived from an EMBL/GenBank/DDBJ whole genome shotgun (WGS) entry which is preliminary data.</text>
</comment>
<dbReference type="InterPro" id="IPR011049">
    <property type="entry name" value="Serralysin-like_metalloprot_C"/>
</dbReference>
<dbReference type="InterPro" id="IPR007253">
    <property type="entry name" value="Cell_wall-bd_2"/>
</dbReference>
<dbReference type="InterPro" id="IPR051922">
    <property type="entry name" value="Bact_Sporulation_Assoc"/>
</dbReference>
<protein>
    <submittedName>
        <fullName evidence="1">Cell wall-binding repeat-containing protein</fullName>
    </submittedName>
</protein>
<dbReference type="Proteomes" id="UP001487305">
    <property type="component" value="Unassembled WGS sequence"/>
</dbReference>
<dbReference type="Pfam" id="PF04122">
    <property type="entry name" value="CW_binding_2"/>
    <property type="match status" value="3"/>
</dbReference>
<dbReference type="EMBL" id="JBBNOP010000004">
    <property type="protein sequence ID" value="MEQ3362675.1"/>
    <property type="molecule type" value="Genomic_DNA"/>
</dbReference>
<dbReference type="PANTHER" id="PTHR30032">
    <property type="entry name" value="N-ACETYLMURAMOYL-L-ALANINE AMIDASE-RELATED"/>
    <property type="match status" value="1"/>
</dbReference>
<evidence type="ECO:0000313" key="1">
    <source>
        <dbReference type="EMBL" id="MEQ3362675.1"/>
    </source>
</evidence>
<dbReference type="SUPFAM" id="SSF51120">
    <property type="entry name" value="beta-Roll"/>
    <property type="match status" value="1"/>
</dbReference>
<proteinExistence type="predicted"/>
<evidence type="ECO:0000313" key="2">
    <source>
        <dbReference type="Proteomes" id="UP001487305"/>
    </source>
</evidence>
<keyword evidence="2" id="KW-1185">Reference proteome</keyword>
<name>A0ABV1JCU0_9ACTN</name>
<gene>
    <name evidence="1" type="ORF">AAA083_06770</name>
</gene>
<sequence>MAFDEYFVENNNHYISCYYPSSSIFSAHHVNDNDSGQPLSPSAMQEQSSFAGWDFENVWQMGSGDYPYPVLRVASNSQPPDSGHSGYPATEPLAQLAACELAGFNPGSSWVGQTVDDFLASAPFLSKDKTIWDGREQTYSDFFGEVLAGYEFVSAEGEGARKHVALKDPNTGHIVLALDPKGIITYADSFNSILQSDTKGCFDAAMDVSQEVRQANPSSPIHVTGCFLGGMAASYVSNTSGSPANVFNASAGYGAKLSWLTQGEFVDGNNFKGIDSPMCTNYYASTMRLLYGYGTDVIGSAEINANPNGSKYRLNSLYETTEEGYALCNSVQSAPVYEAKTYYIADTPAVLTSIANTVNNLDTGKPDLSFAKKSIQLTLGTTGKDTRLTGVDGAIGPYDMFLPQIIYTGSGDGDLMRGGQTADIFVAGSGSSRFIGNEGSDLYVIGEDADVRISDTCASDGNVLCKGLMGVMKTIVFTNLEQPDKVKDGLEDVLDSAVEILKDTKQDTIVFRNCSFADMEVTLVDAPFPNSDYYEIKAGTSTVQVQKRFFLKRDFLIIDASASGENARKAEGRNLEDLYREKNGKTVRETTGLLESDPATDASNAVVAHFQGTDVTVSVQDVATGNELLSLDSNADFDYCDSYGSFTCCGETGCVDAAYDATKVNVVLSNGTMSRIMTSPAVGSIDEGIKYSDGVDPSEFDSVEIRTDGDVRLVGMNGDGSESEIGTLPITKEDIDASTSAEAIDIYYADCSDIPDQNWTGNPITPSVEMTYDGILLEEGVDYALSYEQNTDAGEAYVCASGMGLFTGNTWMSFRIVGQTPEPGPDPQPAPAVAERCGGADRYKTMALVSQRAFPQSGSCGTVVVARGDNFPDALAAAGLAGVKGGQVLLTDTDSLTPETKAEIKRLGATKAYVLGDKNAVSDKTFGDIKRLVGGNAERVGGKDRIDTALKIHEAGGGGWGTTAIVATGSKAADALSASPLAYRLKAPIFLADSDGSLSGGTLDAIRKGGFDTVLVMGSGYSVSASAEKALKKHAATVRFNGETRYETSKLTAEWALRNGFTCRNAVATAGREGKYADALVASSLGGISASPLLLVDDGADGTLCVSKVIAPHKSQAEKVYVLGDKNSVSDAIHAAIRKAIRQ</sequence>
<dbReference type="RefSeq" id="WP_349227348.1">
    <property type="nucleotide sequence ID" value="NZ_JBBNOP010000004.1"/>
</dbReference>